<dbReference type="RefSeq" id="XP_073223049.1">
    <property type="nucleotide sequence ID" value="XM_073366948.1"/>
</dbReference>
<evidence type="ECO:0000259" key="2">
    <source>
        <dbReference type="PROSITE" id="PS50086"/>
    </source>
</evidence>
<proteinExistence type="predicted"/>
<dbReference type="Proteomes" id="UP000087171">
    <property type="component" value="Chromosome Ca1"/>
</dbReference>
<dbReference type="AlphaFoldDB" id="A0A1S3E806"/>
<gene>
    <name evidence="4" type="primary">LOC101497781</name>
</gene>
<dbReference type="STRING" id="3827.A0A1S3E806"/>
<feature type="region of interest" description="Disordered" evidence="1">
    <location>
        <begin position="145"/>
        <end position="167"/>
    </location>
</feature>
<dbReference type="Gene3D" id="1.10.472.80">
    <property type="entry name" value="Ypt/Rab-GAP domain of gyp1p, domain 3"/>
    <property type="match status" value="1"/>
</dbReference>
<keyword evidence="3" id="KW-1185">Reference proteome</keyword>
<protein>
    <submittedName>
        <fullName evidence="4">Small G protein signaling modulator 1 isoform X1</fullName>
    </submittedName>
</protein>
<feature type="compositionally biased region" description="Polar residues" evidence="1">
    <location>
        <begin position="293"/>
        <end position="305"/>
    </location>
</feature>
<reference evidence="4" key="2">
    <citation type="submission" date="2025-08" db="UniProtKB">
        <authorList>
            <consortium name="RefSeq"/>
        </authorList>
    </citation>
    <scope>IDENTIFICATION</scope>
    <source>
        <tissue evidence="4">Etiolated seedlings</tissue>
    </source>
</reference>
<organism evidence="3 4">
    <name type="scientific">Cicer arietinum</name>
    <name type="common">Chickpea</name>
    <name type="synonym">Garbanzo</name>
    <dbReference type="NCBI Taxonomy" id="3827"/>
    <lineage>
        <taxon>Eukaryota</taxon>
        <taxon>Viridiplantae</taxon>
        <taxon>Streptophyta</taxon>
        <taxon>Embryophyta</taxon>
        <taxon>Tracheophyta</taxon>
        <taxon>Spermatophyta</taxon>
        <taxon>Magnoliopsida</taxon>
        <taxon>eudicotyledons</taxon>
        <taxon>Gunneridae</taxon>
        <taxon>Pentapetalae</taxon>
        <taxon>rosids</taxon>
        <taxon>fabids</taxon>
        <taxon>Fabales</taxon>
        <taxon>Fabaceae</taxon>
        <taxon>Papilionoideae</taxon>
        <taxon>50 kb inversion clade</taxon>
        <taxon>NPAAA clade</taxon>
        <taxon>Hologalegina</taxon>
        <taxon>IRL clade</taxon>
        <taxon>Cicereae</taxon>
        <taxon>Cicer</taxon>
    </lineage>
</organism>
<dbReference type="RefSeq" id="XP_073223047.1">
    <property type="nucleotide sequence ID" value="XM_073366946.1"/>
</dbReference>
<feature type="region of interest" description="Disordered" evidence="1">
    <location>
        <begin position="641"/>
        <end position="666"/>
    </location>
</feature>
<feature type="region of interest" description="Disordered" evidence="1">
    <location>
        <begin position="293"/>
        <end position="314"/>
    </location>
</feature>
<sequence length="787" mass="89097">MYCNGEDKLWNCGKSGTVNLRKVSSFVRDIGDPCLSQSPVKQGNRMLKADIWQALSDSEGKVFGFRKALKLAVLGGVDPSIRPEVWEFLLGCYALSSTTEYRRRLRAARRELYSDLVKQCQAMHSSVGTGSLAYVVGSKVMDMRTSSKDERKTEAKLERSTSNDNNVEVEQCHGRSISCAEAENTDHHESSDNWAEQLDLVSLRASADSASVGTGSLAYVVGSKVMDMRTSYERQTEAKLERSTSNDNNVEVEECHGRSISCAEAENTDHHESSDNWAEQLDLVSLRASADSATCDSSGQQNCSSPKMGREPDGSHNVIDSSFDFPSLPVTNLFEKSGIDTNSGTEQGNKLSARRKLRFEDDRMHSFHINNNVDLVIESNGQPLATFHPVNSEIEIASPDEDDPELPSDKTVYETQINQLKISDVPQTAMISASMSQGWPASEDKVSEWLWTLHRIVVDVVRTDSHLEFYEDRRNLARMSDILAVYAWVDPATGYCQGYVFSCMSDLLSPFVVIFEDNADAFWCFEMLLRRMRENFQMEGPTKVMKQLRALWHILELSDREIFAHLSKIGAESLHFAFRMLLVLFRRELSFNEALSMWEMMWAADFDESWAYDLEESCLEALDVHVPRDSSNYIREEIADSDDGSFKSGSQSSHNENDNTKASLQSHHVDTDHHVCDVKLKLQKPHIFCGLARNFWPRNDRVQTRTISSLARKGNDELATFCVAAILVLNRQKIIRETHSFDDMIKMFNDNMLEINVKRCITTAIKLRKKYFNKVIKKKNHVAEKGD</sequence>
<reference evidence="3" key="1">
    <citation type="journal article" date="2013" name="Nat. Biotechnol.">
        <title>Draft genome sequence of chickpea (Cicer arietinum) provides a resource for trait improvement.</title>
        <authorList>
            <person name="Varshney R.K."/>
            <person name="Song C."/>
            <person name="Saxena R.K."/>
            <person name="Azam S."/>
            <person name="Yu S."/>
            <person name="Sharpe A.G."/>
            <person name="Cannon S."/>
            <person name="Baek J."/>
            <person name="Rosen B.D."/>
            <person name="Tar'an B."/>
            <person name="Millan T."/>
            <person name="Zhang X."/>
            <person name="Ramsay L.D."/>
            <person name="Iwata A."/>
            <person name="Wang Y."/>
            <person name="Nelson W."/>
            <person name="Farmer A.D."/>
            <person name="Gaur P.M."/>
            <person name="Soderlund C."/>
            <person name="Penmetsa R.V."/>
            <person name="Xu C."/>
            <person name="Bharti A.K."/>
            <person name="He W."/>
            <person name="Winter P."/>
            <person name="Zhao S."/>
            <person name="Hane J.K."/>
            <person name="Carrasquilla-Garcia N."/>
            <person name="Condie J.A."/>
            <person name="Upadhyaya H.D."/>
            <person name="Luo M.C."/>
            <person name="Thudi M."/>
            <person name="Gowda C.L."/>
            <person name="Singh N.P."/>
            <person name="Lichtenzveig J."/>
            <person name="Gali K.K."/>
            <person name="Rubio J."/>
            <person name="Nadarajan N."/>
            <person name="Dolezel J."/>
            <person name="Bansal K.C."/>
            <person name="Xu X."/>
            <person name="Edwards D."/>
            <person name="Zhang G."/>
            <person name="Kahl G."/>
            <person name="Gil J."/>
            <person name="Singh K.B."/>
            <person name="Datta S.K."/>
            <person name="Jackson S.A."/>
            <person name="Wang J."/>
            <person name="Cook D.R."/>
        </authorList>
    </citation>
    <scope>NUCLEOTIDE SEQUENCE [LARGE SCALE GENOMIC DNA]</scope>
    <source>
        <strain evidence="3">cv. CDC Frontier</strain>
    </source>
</reference>
<dbReference type="InterPro" id="IPR035969">
    <property type="entry name" value="Rab-GAP_TBC_sf"/>
</dbReference>
<dbReference type="RefSeq" id="XP_073223033.1">
    <property type="nucleotide sequence ID" value="XM_073366932.1"/>
</dbReference>
<dbReference type="GeneID" id="101497781"/>
<dbReference type="Pfam" id="PF00566">
    <property type="entry name" value="RabGAP-TBC"/>
    <property type="match status" value="1"/>
</dbReference>
<feature type="compositionally biased region" description="Polar residues" evidence="1">
    <location>
        <begin position="647"/>
        <end position="666"/>
    </location>
</feature>
<dbReference type="OrthoDB" id="10264062at2759"/>
<dbReference type="SUPFAM" id="SSF47923">
    <property type="entry name" value="Ypt/Rab-GAP domain of gyp1p"/>
    <property type="match status" value="2"/>
</dbReference>
<evidence type="ECO:0000256" key="1">
    <source>
        <dbReference type="SAM" id="MobiDB-lite"/>
    </source>
</evidence>
<evidence type="ECO:0000313" key="4">
    <source>
        <dbReference type="RefSeq" id="XP_012571504.1"/>
    </source>
</evidence>
<dbReference type="RefSeq" id="XP_073223041.1">
    <property type="nucleotide sequence ID" value="XM_073366940.1"/>
</dbReference>
<feature type="domain" description="Rab-GAP TBC" evidence="2">
    <location>
        <begin position="439"/>
        <end position="605"/>
    </location>
</feature>
<dbReference type="InterPro" id="IPR000195">
    <property type="entry name" value="Rab-GAP-TBC_dom"/>
</dbReference>
<evidence type="ECO:0000313" key="3">
    <source>
        <dbReference type="Proteomes" id="UP000087171"/>
    </source>
</evidence>
<dbReference type="SMART" id="SM00164">
    <property type="entry name" value="TBC"/>
    <property type="match status" value="1"/>
</dbReference>
<feature type="compositionally biased region" description="Basic and acidic residues" evidence="1">
    <location>
        <begin position="145"/>
        <end position="161"/>
    </location>
</feature>
<dbReference type="RefSeq" id="XP_073223052.1">
    <property type="nucleotide sequence ID" value="XM_073366951.1"/>
</dbReference>
<dbReference type="FunFam" id="1.10.8.270:FF:000021">
    <property type="entry name" value="Ypt/Rab-GAP domain of gyp1p superfamily protein"/>
    <property type="match status" value="1"/>
</dbReference>
<dbReference type="RefSeq" id="XP_012571504.1">
    <property type="nucleotide sequence ID" value="XM_012716050.2"/>
</dbReference>
<dbReference type="PANTHER" id="PTHR22957">
    <property type="entry name" value="TBC1 DOMAIN FAMILY MEMBER GTPASE-ACTIVATING PROTEIN"/>
    <property type="match status" value="1"/>
</dbReference>
<name>A0A1S3E806_CICAR</name>
<dbReference type="PROSITE" id="PS50086">
    <property type="entry name" value="TBC_RABGAP"/>
    <property type="match status" value="1"/>
</dbReference>
<accession>A0A1S3E806</accession>
<dbReference type="GO" id="GO:0005096">
    <property type="term" value="F:GTPase activator activity"/>
    <property type="evidence" value="ECO:0007669"/>
    <property type="project" value="TreeGrafter"/>
</dbReference>
<dbReference type="PANTHER" id="PTHR22957:SF456">
    <property type="entry name" value="YPT_RAB-GAP DOMAIN OF GYP1P SUPERFAMILY PROTEIN"/>
    <property type="match status" value="1"/>
</dbReference>
<dbReference type="Gene3D" id="1.10.8.270">
    <property type="entry name" value="putative rabgap domain of human tbc1 domain family member 14 like domains"/>
    <property type="match status" value="1"/>
</dbReference>